<dbReference type="SUPFAM" id="SSF52172">
    <property type="entry name" value="CheY-like"/>
    <property type="match status" value="1"/>
</dbReference>
<name>A0A4Q0STJ6_9BACT</name>
<dbReference type="EMBL" id="RDSM01000004">
    <property type="protein sequence ID" value="RXH54295.1"/>
    <property type="molecule type" value="Genomic_DNA"/>
</dbReference>
<dbReference type="RefSeq" id="WP_128915203.1">
    <property type="nucleotide sequence ID" value="NZ_RDSM01000004.1"/>
</dbReference>
<comment type="caution">
    <text evidence="1">The sequence shown here is derived from an EMBL/GenBank/DDBJ whole genome shotgun (WGS) entry which is preliminary data.</text>
</comment>
<proteinExistence type="predicted"/>
<sequence>MAKQAFILVYGRDLSLLETRCWVLEGAGFRVQGTADFAETMSVFKAEPPDLTILCHSLLPEQRKEALDATRAACPSRKMLVLSGGLGELPGHEETATIDAFDGPRVLVATVKRLLGETEV</sequence>
<evidence type="ECO:0000313" key="2">
    <source>
        <dbReference type="Proteomes" id="UP000289437"/>
    </source>
</evidence>
<reference evidence="1 2" key="1">
    <citation type="submission" date="2018-11" db="EMBL/GenBank/DDBJ databases">
        <authorList>
            <person name="Mardanov A.V."/>
            <person name="Ravin N.V."/>
            <person name="Dedysh S.N."/>
        </authorList>
    </citation>
    <scope>NUCLEOTIDE SEQUENCE [LARGE SCALE GENOMIC DNA]</scope>
    <source>
        <strain evidence="1 2">AF10</strain>
    </source>
</reference>
<dbReference type="Proteomes" id="UP000289437">
    <property type="component" value="Unassembled WGS sequence"/>
</dbReference>
<evidence type="ECO:0008006" key="3">
    <source>
        <dbReference type="Google" id="ProtNLM"/>
    </source>
</evidence>
<organism evidence="1 2">
    <name type="scientific">Granulicella sibirica</name>
    <dbReference type="NCBI Taxonomy" id="2479048"/>
    <lineage>
        <taxon>Bacteria</taxon>
        <taxon>Pseudomonadati</taxon>
        <taxon>Acidobacteriota</taxon>
        <taxon>Terriglobia</taxon>
        <taxon>Terriglobales</taxon>
        <taxon>Acidobacteriaceae</taxon>
        <taxon>Granulicella</taxon>
    </lineage>
</organism>
<keyword evidence="2" id="KW-1185">Reference proteome</keyword>
<dbReference type="AlphaFoldDB" id="A0A4Q0STJ6"/>
<reference evidence="2" key="2">
    <citation type="submission" date="2019-02" db="EMBL/GenBank/DDBJ databases">
        <title>Granulicella sibirica sp. nov., a psychrotolerant acidobacterium isolated from an organic soil layer in forested tundra, West Siberia.</title>
        <authorList>
            <person name="Oshkin I.Y."/>
            <person name="Kulichevskaya I.S."/>
            <person name="Rijpstra W.I.C."/>
            <person name="Sinninghe Damste J.S."/>
            <person name="Rakitin A.L."/>
            <person name="Ravin N.V."/>
            <person name="Dedysh S.N."/>
        </authorList>
    </citation>
    <scope>NUCLEOTIDE SEQUENCE [LARGE SCALE GENOMIC DNA]</scope>
    <source>
        <strain evidence="2">AF10</strain>
    </source>
</reference>
<dbReference type="OrthoDB" id="123173at2"/>
<evidence type="ECO:0000313" key="1">
    <source>
        <dbReference type="EMBL" id="RXH54295.1"/>
    </source>
</evidence>
<accession>A0A4Q0STJ6</accession>
<dbReference type="InterPro" id="IPR011006">
    <property type="entry name" value="CheY-like_superfamily"/>
</dbReference>
<gene>
    <name evidence="1" type="ORF">GRAN_4591</name>
</gene>
<protein>
    <recommendedName>
        <fullName evidence="3">Response regulatory domain-containing protein</fullName>
    </recommendedName>
</protein>